<name>A0AAD8YNC5_9STRA</name>
<gene>
    <name evidence="3" type="ORF">QTG54_000563</name>
</gene>
<dbReference type="InterPro" id="IPR029055">
    <property type="entry name" value="Ntn_hydrolases_N"/>
</dbReference>
<keyword evidence="4" id="KW-1185">Reference proteome</keyword>
<evidence type="ECO:0000256" key="1">
    <source>
        <dbReference type="SAM" id="MobiDB-lite"/>
    </source>
</evidence>
<proteinExistence type="predicted"/>
<sequence>MKLHLLLLLLFYRNASAQQSAAGQDTVIGIVGRDFVMMGADTSSSGGGGISLTSSNIDKLAVIHDGGGDDALNNMLHTDNDISSSDCFSNKRSVEQQAIVVGFAGDAADADVMAGTLKIHTQVREYEAGIGNDIVCTFDGESSSATISNVALGSISPAGLDAESIAYFARKEIATRMRSRQPLQLCLLVGGMKQVSAASSAYRLSSKSNTDDEKQNHKPTMTQERVISRQESPTIFSVTQTILAGSIRIIAELIIWLSWLWIKLCLVGTRSKISKGNVTPRSEELIMECFEQLRQRYLINSPQPPRIKCIDAFGVRELESKYKQ</sequence>
<reference evidence="3" key="1">
    <citation type="submission" date="2023-06" db="EMBL/GenBank/DDBJ databases">
        <title>Survivors Of The Sea: Transcriptome response of Skeletonema marinoi to long-term dormancy.</title>
        <authorList>
            <person name="Pinder M.I.M."/>
            <person name="Kourtchenko O."/>
            <person name="Robertson E.K."/>
            <person name="Larsson T."/>
            <person name="Maumus F."/>
            <person name="Osuna-Cruz C.M."/>
            <person name="Vancaester E."/>
            <person name="Stenow R."/>
            <person name="Vandepoele K."/>
            <person name="Ploug H."/>
            <person name="Bruchert V."/>
            <person name="Godhe A."/>
            <person name="Topel M."/>
        </authorList>
    </citation>
    <scope>NUCLEOTIDE SEQUENCE</scope>
    <source>
        <strain evidence="3">R05AC</strain>
    </source>
</reference>
<comment type="caution">
    <text evidence="3">The sequence shown here is derived from an EMBL/GenBank/DDBJ whole genome shotgun (WGS) entry which is preliminary data.</text>
</comment>
<evidence type="ECO:0000256" key="2">
    <source>
        <dbReference type="SAM" id="SignalP"/>
    </source>
</evidence>
<protein>
    <recommendedName>
        <fullName evidence="5">Subtilisin</fullName>
    </recommendedName>
</protein>
<evidence type="ECO:0000313" key="3">
    <source>
        <dbReference type="EMBL" id="KAK1748624.1"/>
    </source>
</evidence>
<dbReference type="Proteomes" id="UP001224775">
    <property type="component" value="Unassembled WGS sequence"/>
</dbReference>
<dbReference type="AlphaFoldDB" id="A0AAD8YNC5"/>
<keyword evidence="2" id="KW-0732">Signal</keyword>
<evidence type="ECO:0000313" key="4">
    <source>
        <dbReference type="Proteomes" id="UP001224775"/>
    </source>
</evidence>
<feature type="chain" id="PRO_5042200239" description="Subtilisin" evidence="2">
    <location>
        <begin position="18"/>
        <end position="324"/>
    </location>
</feature>
<organism evidence="3 4">
    <name type="scientific">Skeletonema marinoi</name>
    <dbReference type="NCBI Taxonomy" id="267567"/>
    <lineage>
        <taxon>Eukaryota</taxon>
        <taxon>Sar</taxon>
        <taxon>Stramenopiles</taxon>
        <taxon>Ochrophyta</taxon>
        <taxon>Bacillariophyta</taxon>
        <taxon>Coscinodiscophyceae</taxon>
        <taxon>Thalassiosirophycidae</taxon>
        <taxon>Thalassiosirales</taxon>
        <taxon>Skeletonemataceae</taxon>
        <taxon>Skeletonema</taxon>
        <taxon>Skeletonema marinoi-dohrnii complex</taxon>
    </lineage>
</organism>
<accession>A0AAD8YNC5</accession>
<dbReference type="SUPFAM" id="SSF56235">
    <property type="entry name" value="N-terminal nucleophile aminohydrolases (Ntn hydrolases)"/>
    <property type="match status" value="1"/>
</dbReference>
<dbReference type="EMBL" id="JATAAI010000001">
    <property type="protein sequence ID" value="KAK1748624.1"/>
    <property type="molecule type" value="Genomic_DNA"/>
</dbReference>
<evidence type="ECO:0008006" key="5">
    <source>
        <dbReference type="Google" id="ProtNLM"/>
    </source>
</evidence>
<feature type="signal peptide" evidence="2">
    <location>
        <begin position="1"/>
        <end position="17"/>
    </location>
</feature>
<dbReference type="Gene3D" id="3.60.20.10">
    <property type="entry name" value="Glutamine Phosphoribosylpyrophosphate, subunit 1, domain 1"/>
    <property type="match status" value="1"/>
</dbReference>
<feature type="region of interest" description="Disordered" evidence="1">
    <location>
        <begin position="201"/>
        <end position="226"/>
    </location>
</feature>